<feature type="transmembrane region" description="Helical" evidence="7">
    <location>
        <begin position="68"/>
        <end position="88"/>
    </location>
</feature>
<keyword evidence="6 7" id="KW-0472">Membrane</keyword>
<evidence type="ECO:0000256" key="7">
    <source>
        <dbReference type="RuleBase" id="RU367016"/>
    </source>
</evidence>
<keyword evidence="10" id="KW-1185">Reference proteome</keyword>
<comment type="subcellular location">
    <subcellularLocation>
        <location evidence="1 7">Cell membrane</location>
        <topology evidence="1 7">Multi-pass membrane protein</topology>
    </subcellularLocation>
</comment>
<feature type="transmembrane region" description="Helical" evidence="7">
    <location>
        <begin position="147"/>
        <end position="168"/>
    </location>
</feature>
<sequence length="219" mass="22378">MYRYPGDGLAGDMDAFLAGLADQFGPLLLLMGGVFAFVESALGVGLAFPGETAVLTLGAATTTPADVAWALGVVAVGASLGDHVGYLIGRRLGPGLRESSLVRRVGVHRWDAGARMIGRHGLWAVAGSRLLPGVRTVVPAVAGAAGLGYRGFVTGSALGAASWSTLWVGAGASARTALPEMARTLGTAGWIAVTVVALAAVVVTIVFRRRRRSATVTRL</sequence>
<gene>
    <name evidence="9" type="ORF">IM660_08195</name>
</gene>
<evidence type="ECO:0000259" key="8">
    <source>
        <dbReference type="Pfam" id="PF09335"/>
    </source>
</evidence>
<dbReference type="GO" id="GO:0005886">
    <property type="term" value="C:plasma membrane"/>
    <property type="evidence" value="ECO:0007669"/>
    <property type="project" value="UniProtKB-SubCell"/>
</dbReference>
<evidence type="ECO:0000256" key="1">
    <source>
        <dbReference type="ARBA" id="ARBA00004651"/>
    </source>
</evidence>
<dbReference type="AlphaFoldDB" id="A0A7M1SX99"/>
<evidence type="ECO:0000256" key="3">
    <source>
        <dbReference type="ARBA" id="ARBA00022475"/>
    </source>
</evidence>
<keyword evidence="5 7" id="KW-1133">Transmembrane helix</keyword>
<dbReference type="RefSeq" id="WP_193498839.1">
    <property type="nucleotide sequence ID" value="NZ_CP063169.1"/>
</dbReference>
<organism evidence="9 10">
    <name type="scientific">Ruania alkalisoli</name>
    <dbReference type="NCBI Taxonomy" id="2779775"/>
    <lineage>
        <taxon>Bacteria</taxon>
        <taxon>Bacillati</taxon>
        <taxon>Actinomycetota</taxon>
        <taxon>Actinomycetes</taxon>
        <taxon>Micrococcales</taxon>
        <taxon>Ruaniaceae</taxon>
        <taxon>Ruania</taxon>
    </lineage>
</organism>
<evidence type="ECO:0000313" key="10">
    <source>
        <dbReference type="Proteomes" id="UP000593758"/>
    </source>
</evidence>
<accession>A0A7M1SX99</accession>
<dbReference type="InterPro" id="IPR032818">
    <property type="entry name" value="DedA-like"/>
</dbReference>
<name>A0A7M1SX99_9MICO</name>
<dbReference type="EMBL" id="CP063169">
    <property type="protein sequence ID" value="QOR72198.1"/>
    <property type="molecule type" value="Genomic_DNA"/>
</dbReference>
<keyword evidence="4 7" id="KW-0812">Transmembrane</keyword>
<dbReference type="KEGG" id="halt:IM660_08195"/>
<evidence type="ECO:0000256" key="5">
    <source>
        <dbReference type="ARBA" id="ARBA00022989"/>
    </source>
</evidence>
<dbReference type="PANTHER" id="PTHR30353">
    <property type="entry name" value="INNER MEMBRANE PROTEIN DEDA-RELATED"/>
    <property type="match status" value="1"/>
</dbReference>
<feature type="domain" description="VTT" evidence="8">
    <location>
        <begin position="48"/>
        <end position="172"/>
    </location>
</feature>
<keyword evidence="3 7" id="KW-1003">Cell membrane</keyword>
<dbReference type="Pfam" id="PF09335">
    <property type="entry name" value="VTT_dom"/>
    <property type="match status" value="1"/>
</dbReference>
<dbReference type="Proteomes" id="UP000593758">
    <property type="component" value="Chromosome"/>
</dbReference>
<comment type="caution">
    <text evidence="7">Lacks conserved residue(s) required for the propagation of feature annotation.</text>
</comment>
<feature type="transmembrane region" description="Helical" evidence="7">
    <location>
        <begin position="188"/>
        <end position="207"/>
    </location>
</feature>
<protein>
    <submittedName>
        <fullName evidence="9">DedA family protein</fullName>
    </submittedName>
</protein>
<evidence type="ECO:0000256" key="6">
    <source>
        <dbReference type="ARBA" id="ARBA00023136"/>
    </source>
</evidence>
<comment type="similarity">
    <text evidence="2 7">Belongs to the DedA family.</text>
</comment>
<dbReference type="PANTHER" id="PTHR30353:SF15">
    <property type="entry name" value="INNER MEMBRANE PROTEIN YABI"/>
    <property type="match status" value="1"/>
</dbReference>
<dbReference type="InterPro" id="IPR032816">
    <property type="entry name" value="VTT_dom"/>
</dbReference>
<evidence type="ECO:0000256" key="4">
    <source>
        <dbReference type="ARBA" id="ARBA00022692"/>
    </source>
</evidence>
<reference evidence="9 10" key="1">
    <citation type="submission" date="2020-10" db="EMBL/GenBank/DDBJ databases">
        <title>Haloactinobacterium sp. RN3S43, a bacterium isolated from saline soil.</title>
        <authorList>
            <person name="Sun J.-Q."/>
        </authorList>
    </citation>
    <scope>NUCLEOTIDE SEQUENCE [LARGE SCALE GENOMIC DNA]</scope>
    <source>
        <strain evidence="9 10">RN3S43</strain>
    </source>
</reference>
<evidence type="ECO:0000256" key="2">
    <source>
        <dbReference type="ARBA" id="ARBA00010792"/>
    </source>
</evidence>
<proteinExistence type="inferred from homology"/>
<evidence type="ECO:0000313" key="9">
    <source>
        <dbReference type="EMBL" id="QOR72198.1"/>
    </source>
</evidence>